<evidence type="ECO:0000256" key="3">
    <source>
        <dbReference type="ARBA" id="ARBA00004174"/>
    </source>
</evidence>
<evidence type="ECO:0000256" key="10">
    <source>
        <dbReference type="ARBA" id="ARBA00023002"/>
    </source>
</evidence>
<comment type="caution">
    <text evidence="17">The sequence shown here is derived from an EMBL/GenBank/DDBJ whole genome shotgun (WGS) entry which is preliminary data.</text>
</comment>
<dbReference type="GO" id="GO:0005789">
    <property type="term" value="C:endoplasmic reticulum membrane"/>
    <property type="evidence" value="ECO:0007669"/>
    <property type="project" value="UniProtKB-SubCell"/>
</dbReference>
<comment type="function">
    <text evidence="2">May be involved in the metabolism of insect hormones and in the breakdown of synthetic insecticides.</text>
</comment>
<dbReference type="PANTHER" id="PTHR24300:SF376">
    <property type="entry name" value="CYTOCHROME P450 15A1"/>
    <property type="match status" value="1"/>
</dbReference>
<evidence type="ECO:0000256" key="15">
    <source>
        <dbReference type="RuleBase" id="RU000461"/>
    </source>
</evidence>
<evidence type="ECO:0000256" key="4">
    <source>
        <dbReference type="ARBA" id="ARBA00004406"/>
    </source>
</evidence>
<dbReference type="InterPro" id="IPR050182">
    <property type="entry name" value="Cytochrome_P450_fam2"/>
</dbReference>
<keyword evidence="9" id="KW-0492">Microsome</keyword>
<keyword evidence="6 14" id="KW-0349">Heme</keyword>
<evidence type="ECO:0000313" key="17">
    <source>
        <dbReference type="EMBL" id="CAH0109215.1"/>
    </source>
</evidence>
<dbReference type="AlphaFoldDB" id="A0A8J2S0S5"/>
<dbReference type="PRINTS" id="PR00385">
    <property type="entry name" value="P450"/>
</dbReference>
<dbReference type="FunFam" id="1.10.630.10:FF:000238">
    <property type="entry name" value="Cytochrome P450 2A6"/>
    <property type="match status" value="1"/>
</dbReference>
<dbReference type="InterPro" id="IPR002401">
    <property type="entry name" value="Cyt_P450_E_grp-I"/>
</dbReference>
<evidence type="ECO:0000256" key="14">
    <source>
        <dbReference type="PIRSR" id="PIRSR602401-1"/>
    </source>
</evidence>
<dbReference type="GO" id="GO:0006805">
    <property type="term" value="P:xenobiotic metabolic process"/>
    <property type="evidence" value="ECO:0007669"/>
    <property type="project" value="TreeGrafter"/>
</dbReference>
<protein>
    <recommendedName>
        <fullName evidence="19">Cytochrome P450</fullName>
    </recommendedName>
</protein>
<dbReference type="PROSITE" id="PS00086">
    <property type="entry name" value="CYTOCHROME_P450"/>
    <property type="match status" value="1"/>
</dbReference>
<feature type="binding site" description="axial binding residue" evidence="14">
    <location>
        <position position="432"/>
    </location>
    <ligand>
        <name>heme</name>
        <dbReference type="ChEBI" id="CHEBI:30413"/>
    </ligand>
    <ligandPart>
        <name>Fe</name>
        <dbReference type="ChEBI" id="CHEBI:18248"/>
    </ligandPart>
</feature>
<evidence type="ECO:0000256" key="9">
    <source>
        <dbReference type="ARBA" id="ARBA00022848"/>
    </source>
</evidence>
<dbReference type="OrthoDB" id="3934656at2759"/>
<dbReference type="GO" id="GO:0006082">
    <property type="term" value="P:organic acid metabolic process"/>
    <property type="evidence" value="ECO:0007669"/>
    <property type="project" value="TreeGrafter"/>
</dbReference>
<evidence type="ECO:0000256" key="2">
    <source>
        <dbReference type="ARBA" id="ARBA00003690"/>
    </source>
</evidence>
<dbReference type="GO" id="GO:0005506">
    <property type="term" value="F:iron ion binding"/>
    <property type="evidence" value="ECO:0007669"/>
    <property type="project" value="InterPro"/>
</dbReference>
<feature type="chain" id="PRO_5035308830" description="Cytochrome P450" evidence="16">
    <location>
        <begin position="19"/>
        <end position="487"/>
    </location>
</feature>
<organism evidence="17 18">
    <name type="scientific">Daphnia galeata</name>
    <dbReference type="NCBI Taxonomy" id="27404"/>
    <lineage>
        <taxon>Eukaryota</taxon>
        <taxon>Metazoa</taxon>
        <taxon>Ecdysozoa</taxon>
        <taxon>Arthropoda</taxon>
        <taxon>Crustacea</taxon>
        <taxon>Branchiopoda</taxon>
        <taxon>Diplostraca</taxon>
        <taxon>Cladocera</taxon>
        <taxon>Anomopoda</taxon>
        <taxon>Daphniidae</taxon>
        <taxon>Daphnia</taxon>
    </lineage>
</organism>
<gene>
    <name evidence="17" type="ORF">DGAL_LOCUS12684</name>
</gene>
<feature type="signal peptide" evidence="16">
    <location>
        <begin position="1"/>
        <end position="18"/>
    </location>
</feature>
<keyword evidence="11 14" id="KW-0408">Iron</keyword>
<dbReference type="Gene3D" id="1.10.630.10">
    <property type="entry name" value="Cytochrome P450"/>
    <property type="match status" value="1"/>
</dbReference>
<keyword evidence="7 14" id="KW-0479">Metal-binding</keyword>
<comment type="subcellular location">
    <subcellularLocation>
        <location evidence="4">Endoplasmic reticulum membrane</location>
        <topology evidence="4">Peripheral membrane protein</topology>
    </subcellularLocation>
    <subcellularLocation>
        <location evidence="3">Microsome membrane</location>
        <topology evidence="3">Peripheral membrane protein</topology>
    </subcellularLocation>
</comment>
<dbReference type="Pfam" id="PF00067">
    <property type="entry name" value="p450"/>
    <property type="match status" value="1"/>
</dbReference>
<evidence type="ECO:0000256" key="7">
    <source>
        <dbReference type="ARBA" id="ARBA00022723"/>
    </source>
</evidence>
<dbReference type="EMBL" id="CAKKLH010000292">
    <property type="protein sequence ID" value="CAH0109215.1"/>
    <property type="molecule type" value="Genomic_DNA"/>
</dbReference>
<evidence type="ECO:0000256" key="16">
    <source>
        <dbReference type="SAM" id="SignalP"/>
    </source>
</evidence>
<evidence type="ECO:0000313" key="18">
    <source>
        <dbReference type="Proteomes" id="UP000789390"/>
    </source>
</evidence>
<evidence type="ECO:0000256" key="8">
    <source>
        <dbReference type="ARBA" id="ARBA00022824"/>
    </source>
</evidence>
<proteinExistence type="inferred from homology"/>
<keyword evidence="10 15" id="KW-0560">Oxidoreductase</keyword>
<dbReference type="GO" id="GO:0016712">
    <property type="term" value="F:oxidoreductase activity, acting on paired donors, with incorporation or reduction of molecular oxygen, reduced flavin or flavoprotein as one donor, and incorporation of one atom of oxygen"/>
    <property type="evidence" value="ECO:0007669"/>
    <property type="project" value="TreeGrafter"/>
</dbReference>
<keyword evidence="16" id="KW-0732">Signal</keyword>
<dbReference type="InterPro" id="IPR036396">
    <property type="entry name" value="Cyt_P450_sf"/>
</dbReference>
<evidence type="ECO:0000256" key="6">
    <source>
        <dbReference type="ARBA" id="ARBA00022617"/>
    </source>
</evidence>
<accession>A0A8J2S0S5</accession>
<comment type="similarity">
    <text evidence="5 15">Belongs to the cytochrome P450 family.</text>
</comment>
<dbReference type="GO" id="GO:0008395">
    <property type="term" value="F:steroid hydroxylase activity"/>
    <property type="evidence" value="ECO:0007669"/>
    <property type="project" value="TreeGrafter"/>
</dbReference>
<dbReference type="InterPro" id="IPR001128">
    <property type="entry name" value="Cyt_P450"/>
</dbReference>
<dbReference type="PRINTS" id="PR00463">
    <property type="entry name" value="EP450I"/>
</dbReference>
<evidence type="ECO:0000256" key="11">
    <source>
        <dbReference type="ARBA" id="ARBA00023004"/>
    </source>
</evidence>
<keyword evidence="12 15" id="KW-0503">Monooxygenase</keyword>
<dbReference type="InterPro" id="IPR017972">
    <property type="entry name" value="Cyt_P450_CS"/>
</dbReference>
<evidence type="ECO:0008006" key="19">
    <source>
        <dbReference type="Google" id="ProtNLM"/>
    </source>
</evidence>
<evidence type="ECO:0000256" key="1">
    <source>
        <dbReference type="ARBA" id="ARBA00001971"/>
    </source>
</evidence>
<sequence>MITEVLVVLVLFVLLIKASIRPSNFPPGPRGLPLVGYIPFLSKLDAEYPHLALKKLSDHYGPVTGFYLGPCQPFISVCGYQAVREALYNEDLAGRPSNAARRERTFGQRLGVIHNEGPEWQEQRRFTLRHLRDLGFGRTSSEGLIREEIEDLLEEIRACQLVQHGSVDFKGMFNLSLINILWALIGGERFKRDDQRLSHLLDIVDNFVHSADFTRANIPLPDFCLSYFPSLTRKLLGLRNDLFTPLQDFIRERIRQHSKDRSEDNPRDFIDVYLQEMTKSQLNSSDNSSFHAETTSGSIGFAILYLLHNPEIQRRIQMELDQICGDSLPQLSQRPSLPYTEAALMEAQRLSNITPLAVAHKALRDTQLQGYSIPRGSIVTVNLFTVHHDNDDDESFWKESEIFRPERHLSPDGRKLIKSDHLLPFSAGKRACLGEPLARNTYFLFTASLLKVFEFHPLPDRPLPTLKPKNGLTLGYDGFEAMVTSRS</sequence>
<evidence type="ECO:0000256" key="12">
    <source>
        <dbReference type="ARBA" id="ARBA00023033"/>
    </source>
</evidence>
<name>A0A8J2S0S5_9CRUS</name>
<dbReference type="GO" id="GO:0020037">
    <property type="term" value="F:heme binding"/>
    <property type="evidence" value="ECO:0007669"/>
    <property type="project" value="InterPro"/>
</dbReference>
<keyword evidence="8" id="KW-0256">Endoplasmic reticulum</keyword>
<dbReference type="SUPFAM" id="SSF48264">
    <property type="entry name" value="Cytochrome P450"/>
    <property type="match status" value="1"/>
</dbReference>
<dbReference type="PANTHER" id="PTHR24300">
    <property type="entry name" value="CYTOCHROME P450 508A4-RELATED"/>
    <property type="match status" value="1"/>
</dbReference>
<keyword evidence="13" id="KW-0472">Membrane</keyword>
<reference evidence="17" key="1">
    <citation type="submission" date="2021-11" db="EMBL/GenBank/DDBJ databases">
        <authorList>
            <person name="Schell T."/>
        </authorList>
    </citation>
    <scope>NUCLEOTIDE SEQUENCE</scope>
    <source>
        <strain evidence="17">M5</strain>
    </source>
</reference>
<evidence type="ECO:0000256" key="5">
    <source>
        <dbReference type="ARBA" id="ARBA00010617"/>
    </source>
</evidence>
<comment type="cofactor">
    <cofactor evidence="1 14">
        <name>heme</name>
        <dbReference type="ChEBI" id="CHEBI:30413"/>
    </cofactor>
</comment>
<evidence type="ECO:0000256" key="13">
    <source>
        <dbReference type="ARBA" id="ARBA00023136"/>
    </source>
</evidence>
<dbReference type="Proteomes" id="UP000789390">
    <property type="component" value="Unassembled WGS sequence"/>
</dbReference>
<keyword evidence="18" id="KW-1185">Reference proteome</keyword>